<accession>A0A450UVD7</accession>
<organism evidence="2">
    <name type="scientific">Candidatus Kentrum eta</name>
    <dbReference type="NCBI Taxonomy" id="2126337"/>
    <lineage>
        <taxon>Bacteria</taxon>
        <taxon>Pseudomonadati</taxon>
        <taxon>Pseudomonadota</taxon>
        <taxon>Gammaproteobacteria</taxon>
        <taxon>Candidatus Kentrum</taxon>
    </lineage>
</organism>
<feature type="chain" id="PRO_5018970655" description="TRAP transporter solute receptor, TAXI family" evidence="1">
    <location>
        <begin position="26"/>
        <end position="338"/>
    </location>
</feature>
<dbReference type="AlphaFoldDB" id="A0A450UVD7"/>
<protein>
    <recommendedName>
        <fullName evidence="3">TRAP transporter solute receptor, TAXI family</fullName>
    </recommendedName>
</protein>
<dbReference type="PANTHER" id="PTHR42941:SF1">
    <property type="entry name" value="SLL1037 PROTEIN"/>
    <property type="match status" value="1"/>
</dbReference>
<dbReference type="NCBIfam" id="TIGR02122">
    <property type="entry name" value="TRAP_TAXI"/>
    <property type="match status" value="1"/>
</dbReference>
<evidence type="ECO:0008006" key="3">
    <source>
        <dbReference type="Google" id="ProtNLM"/>
    </source>
</evidence>
<keyword evidence="1" id="KW-0732">Signal</keyword>
<sequence>MKTWARLLFGLFVMGTLAFPASGHAQKVLKAHGPAPDGGSYTATIAVSKMLEKHTEFRMQIQAGQTGTKSMVQLARGRIDFTLIPVNAVTLMRERKAMYRKLESAPALAAKLRGLMVWECCSWHYLAYADTGIKSFGDFKGKKIYTGPPGSVAKHILEGMMGATGLQAGEDYTPVNLDWGSGGQVFRDRNVDVLIQSAPMGSPVIEQFAVSRKVRIIGLPDMDKTPKLKEMLSAPGSDVGIIPPDTYKGVVNEAPVKVLSMRHMGGVGLHVDPDIVYAMTRAIWENMEEFYAYGAHLRKVNRALVFKSMNIPLHVGAYRYYKENGFEIPEDLIPPEAE</sequence>
<dbReference type="EMBL" id="CAADFI010000093">
    <property type="protein sequence ID" value="VFJ96528.1"/>
    <property type="molecule type" value="Genomic_DNA"/>
</dbReference>
<dbReference type="Pfam" id="PF16868">
    <property type="entry name" value="NMT1_3"/>
    <property type="match status" value="1"/>
</dbReference>
<dbReference type="Gene3D" id="3.40.190.10">
    <property type="entry name" value="Periplasmic binding protein-like II"/>
    <property type="match status" value="2"/>
</dbReference>
<name>A0A450UVD7_9GAMM</name>
<dbReference type="InterPro" id="IPR011852">
    <property type="entry name" value="TRAP_TAXI"/>
</dbReference>
<proteinExistence type="predicted"/>
<dbReference type="PANTHER" id="PTHR42941">
    <property type="entry name" value="SLL1037 PROTEIN"/>
    <property type="match status" value="1"/>
</dbReference>
<feature type="signal peptide" evidence="1">
    <location>
        <begin position="1"/>
        <end position="25"/>
    </location>
</feature>
<gene>
    <name evidence="2" type="ORF">BECKH772B_GA0070898_100932</name>
</gene>
<evidence type="ECO:0000313" key="2">
    <source>
        <dbReference type="EMBL" id="VFJ96528.1"/>
    </source>
</evidence>
<reference evidence="2" key="1">
    <citation type="submission" date="2019-02" db="EMBL/GenBank/DDBJ databases">
        <authorList>
            <person name="Gruber-Vodicka R. H."/>
            <person name="Seah K. B. B."/>
        </authorList>
    </citation>
    <scope>NUCLEOTIDE SEQUENCE</scope>
    <source>
        <strain evidence="2">BECK_SA2B20</strain>
    </source>
</reference>
<dbReference type="SUPFAM" id="SSF53850">
    <property type="entry name" value="Periplasmic binding protein-like II"/>
    <property type="match status" value="1"/>
</dbReference>
<evidence type="ECO:0000256" key="1">
    <source>
        <dbReference type="SAM" id="SignalP"/>
    </source>
</evidence>